<protein>
    <submittedName>
        <fullName evidence="1">Uncharacterized protein</fullName>
    </submittedName>
</protein>
<accession>A0A9P8I4Z5</accession>
<dbReference type="AlphaFoldDB" id="A0A9P8I4Z5"/>
<proteinExistence type="predicted"/>
<gene>
    <name evidence="1" type="ORF">FGG08_003153</name>
</gene>
<sequence>MGKKLMEGMYHLSSLILATMVTLEEKESVSRLLVESELIVNYWIWETENGQSDNNYKGNLFHNKHNQTLVLDKSDDLIMTCLRAMVFGQKVWACPAGFLSGYII</sequence>
<comment type="caution">
    <text evidence="1">The sequence shown here is derived from an EMBL/GenBank/DDBJ whole genome shotgun (WGS) entry which is preliminary data.</text>
</comment>
<dbReference type="Proteomes" id="UP000698800">
    <property type="component" value="Unassembled WGS sequence"/>
</dbReference>
<name>A0A9P8I4Z5_9PEZI</name>
<evidence type="ECO:0000313" key="2">
    <source>
        <dbReference type="Proteomes" id="UP000698800"/>
    </source>
</evidence>
<organism evidence="1 2">
    <name type="scientific">Glutinoglossum americanum</name>
    <dbReference type="NCBI Taxonomy" id="1670608"/>
    <lineage>
        <taxon>Eukaryota</taxon>
        <taxon>Fungi</taxon>
        <taxon>Dikarya</taxon>
        <taxon>Ascomycota</taxon>
        <taxon>Pezizomycotina</taxon>
        <taxon>Geoglossomycetes</taxon>
        <taxon>Geoglossales</taxon>
        <taxon>Geoglossaceae</taxon>
        <taxon>Glutinoglossum</taxon>
    </lineage>
</organism>
<evidence type="ECO:0000313" key="1">
    <source>
        <dbReference type="EMBL" id="KAH0542482.1"/>
    </source>
</evidence>
<dbReference type="EMBL" id="JAGHQL010000053">
    <property type="protein sequence ID" value="KAH0542482.1"/>
    <property type="molecule type" value="Genomic_DNA"/>
</dbReference>
<keyword evidence="2" id="KW-1185">Reference proteome</keyword>
<reference evidence="1" key="1">
    <citation type="submission" date="2021-03" db="EMBL/GenBank/DDBJ databases">
        <title>Comparative genomics and phylogenomic investigation of the class Geoglossomycetes provide insights into ecological specialization and systematics.</title>
        <authorList>
            <person name="Melie T."/>
            <person name="Pirro S."/>
            <person name="Miller A.N."/>
            <person name="Quandt A."/>
        </authorList>
    </citation>
    <scope>NUCLEOTIDE SEQUENCE</scope>
    <source>
        <strain evidence="1">GBOQ0MN5Z8</strain>
    </source>
</reference>